<dbReference type="GO" id="GO:0015095">
    <property type="term" value="F:magnesium ion transmembrane transporter activity"/>
    <property type="evidence" value="ECO:0007669"/>
    <property type="project" value="InterPro"/>
</dbReference>
<dbReference type="InterPro" id="IPR008521">
    <property type="entry name" value="Mg_trans_NIPA"/>
</dbReference>
<evidence type="ECO:0000256" key="6">
    <source>
        <dbReference type="SAM" id="Phobius"/>
    </source>
</evidence>
<organism evidence="7 8">
    <name type="scientific">Rhizoctonia solani</name>
    <dbReference type="NCBI Taxonomy" id="456999"/>
    <lineage>
        <taxon>Eukaryota</taxon>
        <taxon>Fungi</taxon>
        <taxon>Dikarya</taxon>
        <taxon>Basidiomycota</taxon>
        <taxon>Agaricomycotina</taxon>
        <taxon>Agaricomycetes</taxon>
        <taxon>Cantharellales</taxon>
        <taxon>Ceratobasidiaceae</taxon>
        <taxon>Rhizoctonia</taxon>
    </lineage>
</organism>
<feature type="transmembrane region" description="Helical" evidence="6">
    <location>
        <begin position="6"/>
        <end position="26"/>
    </location>
</feature>
<dbReference type="Pfam" id="PF05653">
    <property type="entry name" value="Mg_trans_NIPA"/>
    <property type="match status" value="2"/>
</dbReference>
<gene>
    <name evidence="7" type="ORF">RHS01_09392</name>
</gene>
<evidence type="ECO:0000256" key="2">
    <source>
        <dbReference type="ARBA" id="ARBA00022692"/>
    </source>
</evidence>
<reference evidence="7" key="1">
    <citation type="submission" date="2020-09" db="EMBL/GenBank/DDBJ databases">
        <title>Comparative genome analyses of four rice-infecting Rhizoctonia solani isolates reveal extensive enrichment of homogalacturonan modification genes.</title>
        <authorList>
            <person name="Lee D.-Y."/>
            <person name="Jeon J."/>
            <person name="Kim K.-T."/>
            <person name="Cheong K."/>
            <person name="Song H."/>
            <person name="Choi G."/>
            <person name="Ko J."/>
            <person name="Opiyo S.O."/>
            <person name="Zuo S."/>
            <person name="Madhav S."/>
            <person name="Lee Y.-H."/>
            <person name="Wang G.-L."/>
        </authorList>
    </citation>
    <scope>NUCLEOTIDE SEQUENCE</scope>
    <source>
        <strain evidence="7">AG1-IA B2</strain>
    </source>
</reference>
<dbReference type="AlphaFoldDB" id="A0A8H7I941"/>
<comment type="subcellular location">
    <subcellularLocation>
        <location evidence="1">Membrane</location>
        <topology evidence="1">Multi-pass membrane protein</topology>
    </subcellularLocation>
</comment>
<protein>
    <submittedName>
        <fullName evidence="7">Uncharacterized protein</fullName>
    </submittedName>
</protein>
<evidence type="ECO:0000256" key="5">
    <source>
        <dbReference type="SAM" id="MobiDB-lite"/>
    </source>
</evidence>
<dbReference type="EMBL" id="JACYCF010000021">
    <property type="protein sequence ID" value="KAF8750398.1"/>
    <property type="molecule type" value="Genomic_DNA"/>
</dbReference>
<feature type="transmembrane region" description="Helical" evidence="6">
    <location>
        <begin position="206"/>
        <end position="223"/>
    </location>
</feature>
<feature type="transmembrane region" description="Helical" evidence="6">
    <location>
        <begin position="267"/>
        <end position="285"/>
    </location>
</feature>
<evidence type="ECO:0000313" key="7">
    <source>
        <dbReference type="EMBL" id="KAF8750398.1"/>
    </source>
</evidence>
<feature type="compositionally biased region" description="Acidic residues" evidence="5">
    <location>
        <begin position="342"/>
        <end position="351"/>
    </location>
</feature>
<feature type="transmembrane region" description="Helical" evidence="6">
    <location>
        <begin position="235"/>
        <end position="255"/>
    </location>
</feature>
<keyword evidence="3 6" id="KW-1133">Transmembrane helix</keyword>
<evidence type="ECO:0000313" key="8">
    <source>
        <dbReference type="Proteomes" id="UP000614334"/>
    </source>
</evidence>
<feature type="region of interest" description="Disordered" evidence="5">
    <location>
        <begin position="335"/>
        <end position="356"/>
    </location>
</feature>
<dbReference type="PANTHER" id="PTHR12570">
    <property type="match status" value="1"/>
</dbReference>
<feature type="transmembrane region" description="Helical" evidence="6">
    <location>
        <begin position="166"/>
        <end position="186"/>
    </location>
</feature>
<evidence type="ECO:0000256" key="1">
    <source>
        <dbReference type="ARBA" id="ARBA00004141"/>
    </source>
</evidence>
<name>A0A8H7I941_9AGAM</name>
<dbReference type="PANTHER" id="PTHR12570:SF85">
    <property type="entry name" value="DUF803 DOMAIN MEMBRANE PROTEIN (AFU_ORTHOLOGUE AFUA_1G15880)"/>
    <property type="match status" value="1"/>
</dbReference>
<comment type="caution">
    <text evidence="7">The sequence shown here is derived from an EMBL/GenBank/DDBJ whole genome shotgun (WGS) entry which is preliminary data.</text>
</comment>
<proteinExistence type="predicted"/>
<dbReference type="Proteomes" id="UP000614334">
    <property type="component" value="Unassembled WGS sequence"/>
</dbReference>
<evidence type="ECO:0000256" key="3">
    <source>
        <dbReference type="ARBA" id="ARBA00022989"/>
    </source>
</evidence>
<keyword evidence="2 6" id="KW-0812">Transmembrane</keyword>
<accession>A0A8H7I941</accession>
<feature type="region of interest" description="Disordered" evidence="5">
    <location>
        <begin position="291"/>
        <end position="319"/>
    </location>
</feature>
<keyword evidence="4 6" id="KW-0472">Membrane</keyword>
<evidence type="ECO:0000256" key="4">
    <source>
        <dbReference type="ARBA" id="ARBA00023136"/>
    </source>
</evidence>
<sequence>MVEDKWIGLALACSSSLAIGTSFIITKKGLNDAARRGPTSQSASDNLSYLKNPIWWAGMTTLANFAAYTFAPPILVTPLGALSGVLDVPYVLGSIIIVLHAPEDKEIQTVDEILQYALQPGMSSYDLAVFPVLTSSRIFNVHFTGHRLVSLRNLPPGSPLRQKDPLVYISICSLVGSVSVMAIKGFGVAVKLTLAGNNQLTHPSTWVFGIVVGSCIAVQMNYFNKALDTFSTNVVNPMYYVGFSTATILASALLFRGFNTTDPTNTVSLITGFIVTFLGVHLLNASRQQQQQTHSGSLDEEDVAWANPPASAGGHTRRSSSLYRFDPEIIRSEANGVPLEEVREESDEEGDERTRLHRGTWAQWECSWE</sequence>
<feature type="transmembrane region" description="Helical" evidence="6">
    <location>
        <begin position="54"/>
        <end position="75"/>
    </location>
</feature>
<dbReference type="GO" id="GO:0016020">
    <property type="term" value="C:membrane"/>
    <property type="evidence" value="ECO:0007669"/>
    <property type="project" value="UniProtKB-SubCell"/>
</dbReference>